<name>A0A816DPH3_ADIRI</name>
<keyword evidence="5" id="KW-0297">G-protein coupled receptor</keyword>
<dbReference type="GO" id="GO:0004930">
    <property type="term" value="F:G protein-coupled receptor activity"/>
    <property type="evidence" value="ECO:0007669"/>
    <property type="project" value="UniProtKB-KW"/>
</dbReference>
<feature type="transmembrane region" description="Helical" evidence="9">
    <location>
        <begin position="206"/>
        <end position="230"/>
    </location>
</feature>
<dbReference type="InterPro" id="IPR000276">
    <property type="entry name" value="GPCR_Rhodpsn"/>
</dbReference>
<evidence type="ECO:0000256" key="3">
    <source>
        <dbReference type="ARBA" id="ARBA00022692"/>
    </source>
</evidence>
<comment type="caution">
    <text evidence="12">The sequence shown here is derived from an EMBL/GenBank/DDBJ whole genome shotgun (WGS) entry which is preliminary data.</text>
</comment>
<dbReference type="Proteomes" id="UP000663828">
    <property type="component" value="Unassembled WGS sequence"/>
</dbReference>
<dbReference type="Proteomes" id="UP000663852">
    <property type="component" value="Unassembled WGS sequence"/>
</dbReference>
<keyword evidence="2" id="KW-1003">Cell membrane</keyword>
<evidence type="ECO:0000259" key="10">
    <source>
        <dbReference type="PROSITE" id="PS50262"/>
    </source>
</evidence>
<evidence type="ECO:0000313" key="11">
    <source>
        <dbReference type="EMBL" id="CAF0855870.1"/>
    </source>
</evidence>
<dbReference type="SUPFAM" id="SSF81321">
    <property type="entry name" value="Family A G protein-coupled receptor-like"/>
    <property type="match status" value="1"/>
</dbReference>
<evidence type="ECO:0000256" key="7">
    <source>
        <dbReference type="ARBA" id="ARBA00023170"/>
    </source>
</evidence>
<proteinExistence type="predicted"/>
<evidence type="ECO:0000313" key="13">
    <source>
        <dbReference type="Proteomes" id="UP000663828"/>
    </source>
</evidence>
<dbReference type="PRINTS" id="PR00237">
    <property type="entry name" value="GPCRRHODOPSN"/>
</dbReference>
<keyword evidence="8" id="KW-0807">Transducer</keyword>
<dbReference type="OrthoDB" id="10066065at2759"/>
<protein>
    <recommendedName>
        <fullName evidence="10">G-protein coupled receptors family 1 profile domain-containing protein</fullName>
    </recommendedName>
</protein>
<dbReference type="CDD" id="cd00637">
    <property type="entry name" value="7tm_classA_rhodopsin-like"/>
    <property type="match status" value="1"/>
</dbReference>
<dbReference type="PROSITE" id="PS50262">
    <property type="entry name" value="G_PROTEIN_RECEP_F1_2"/>
    <property type="match status" value="1"/>
</dbReference>
<evidence type="ECO:0000256" key="8">
    <source>
        <dbReference type="ARBA" id="ARBA00023224"/>
    </source>
</evidence>
<keyword evidence="4 9" id="KW-1133">Transmembrane helix</keyword>
<organism evidence="12 13">
    <name type="scientific">Adineta ricciae</name>
    <name type="common">Rotifer</name>
    <dbReference type="NCBI Taxonomy" id="249248"/>
    <lineage>
        <taxon>Eukaryota</taxon>
        <taxon>Metazoa</taxon>
        <taxon>Spiralia</taxon>
        <taxon>Gnathifera</taxon>
        <taxon>Rotifera</taxon>
        <taxon>Eurotatoria</taxon>
        <taxon>Bdelloidea</taxon>
        <taxon>Adinetida</taxon>
        <taxon>Adinetidae</taxon>
        <taxon>Adineta</taxon>
    </lineage>
</organism>
<sequence>MLILLTLLGIIFSATVILTIVLHWRAHCRSVVNLLICNSCLTLLFLGLTVIFQVSHMNKYEENTIFCRFRAALYLSACMCASLSYLIQAISRYFITILYKYRFLATFRTNIILILLIWVYSFILPALVFISPSAYQHESESRMCVLTTKLFYTSFLVVTLVFIVPISIIITLYFVILRQSTGQSRTYFSQLATPRMKRTLKVFRNVMISVIVLAIGGTPYVFCVIMNTFIEIPWQLYSTAFLFISLSATLNSLALFFINRQIRLLVYKNLHFQQTEYEDTTTDDDQAMPQTIRMPPTII</sequence>
<dbReference type="GO" id="GO:0005886">
    <property type="term" value="C:plasma membrane"/>
    <property type="evidence" value="ECO:0007669"/>
    <property type="project" value="UniProtKB-SubCell"/>
</dbReference>
<dbReference type="Pfam" id="PF00001">
    <property type="entry name" value="7tm_1"/>
    <property type="match status" value="1"/>
</dbReference>
<comment type="subcellular location">
    <subcellularLocation>
        <location evidence="1">Cell membrane</location>
        <topology evidence="1">Multi-pass membrane protein</topology>
    </subcellularLocation>
</comment>
<evidence type="ECO:0000256" key="6">
    <source>
        <dbReference type="ARBA" id="ARBA00023136"/>
    </source>
</evidence>
<keyword evidence="6 9" id="KW-0472">Membrane</keyword>
<keyword evidence="3 9" id="KW-0812">Transmembrane</keyword>
<accession>A0A816DPH3</accession>
<evidence type="ECO:0000256" key="2">
    <source>
        <dbReference type="ARBA" id="ARBA00022475"/>
    </source>
</evidence>
<dbReference type="EMBL" id="CAJNOJ010000023">
    <property type="protein sequence ID" value="CAF0855870.1"/>
    <property type="molecule type" value="Genomic_DNA"/>
</dbReference>
<keyword evidence="7" id="KW-0675">Receptor</keyword>
<feature type="transmembrane region" description="Helical" evidence="9">
    <location>
        <begin position="111"/>
        <end position="130"/>
    </location>
</feature>
<keyword evidence="13" id="KW-1185">Reference proteome</keyword>
<evidence type="ECO:0000313" key="12">
    <source>
        <dbReference type="EMBL" id="CAF1639224.1"/>
    </source>
</evidence>
<dbReference type="EMBL" id="CAJNOR010008930">
    <property type="protein sequence ID" value="CAF1639224.1"/>
    <property type="molecule type" value="Genomic_DNA"/>
</dbReference>
<dbReference type="InterPro" id="IPR017452">
    <property type="entry name" value="GPCR_Rhodpsn_7TM"/>
</dbReference>
<gene>
    <name evidence="11" type="ORF">EDS130_LOCUS7552</name>
    <name evidence="12" type="ORF">XAT740_LOCUS53016</name>
</gene>
<reference evidence="12" key="1">
    <citation type="submission" date="2021-02" db="EMBL/GenBank/DDBJ databases">
        <authorList>
            <person name="Nowell W R."/>
        </authorList>
    </citation>
    <scope>NUCLEOTIDE SEQUENCE</scope>
</reference>
<feature type="domain" description="G-protein coupled receptors family 1 profile" evidence="10">
    <location>
        <begin position="13"/>
        <end position="267"/>
    </location>
</feature>
<evidence type="ECO:0000256" key="5">
    <source>
        <dbReference type="ARBA" id="ARBA00023040"/>
    </source>
</evidence>
<evidence type="ECO:0000256" key="1">
    <source>
        <dbReference type="ARBA" id="ARBA00004651"/>
    </source>
</evidence>
<feature type="transmembrane region" description="Helical" evidence="9">
    <location>
        <begin position="150"/>
        <end position="176"/>
    </location>
</feature>
<feature type="transmembrane region" description="Helical" evidence="9">
    <location>
        <begin position="6"/>
        <end position="24"/>
    </location>
</feature>
<evidence type="ECO:0000256" key="9">
    <source>
        <dbReference type="SAM" id="Phobius"/>
    </source>
</evidence>
<dbReference type="AlphaFoldDB" id="A0A816DPH3"/>
<feature type="transmembrane region" description="Helical" evidence="9">
    <location>
        <begin position="236"/>
        <end position="258"/>
    </location>
</feature>
<evidence type="ECO:0000256" key="4">
    <source>
        <dbReference type="ARBA" id="ARBA00022989"/>
    </source>
</evidence>
<feature type="transmembrane region" description="Helical" evidence="9">
    <location>
        <begin position="72"/>
        <end position="99"/>
    </location>
</feature>
<dbReference type="PANTHER" id="PTHR24228">
    <property type="entry name" value="B2 BRADYKININ RECEPTOR/ANGIOTENSIN II RECEPTOR"/>
    <property type="match status" value="1"/>
</dbReference>
<feature type="transmembrane region" description="Helical" evidence="9">
    <location>
        <begin position="31"/>
        <end position="52"/>
    </location>
</feature>
<dbReference type="Gene3D" id="1.20.1070.10">
    <property type="entry name" value="Rhodopsin 7-helix transmembrane proteins"/>
    <property type="match status" value="1"/>
</dbReference>
<dbReference type="PANTHER" id="PTHR24228:SF59">
    <property type="entry name" value="NEUROPEPTIDE RECEPTOR 15"/>
    <property type="match status" value="1"/>
</dbReference>